<feature type="binding site" evidence="13">
    <location>
        <position position="104"/>
    </location>
    <ligand>
        <name>Zn(2+)</name>
        <dbReference type="ChEBI" id="CHEBI:29105"/>
    </ligand>
</feature>
<comment type="cofactor">
    <cofactor evidence="13">
        <name>Zn(2+)</name>
        <dbReference type="ChEBI" id="CHEBI:29105"/>
    </cofactor>
</comment>
<comment type="subcellular location">
    <subcellularLocation>
        <location evidence="1 9">Cytoplasm</location>
    </subcellularLocation>
</comment>
<evidence type="ECO:0000256" key="8">
    <source>
        <dbReference type="ARBA" id="ARBA00061616"/>
    </source>
</evidence>
<feature type="binding site" evidence="11">
    <location>
        <begin position="8"/>
        <end position="10"/>
    </location>
    <ligand>
        <name>substrate</name>
    </ligand>
</feature>
<feature type="binding site" evidence="13">
    <location>
        <position position="89"/>
    </location>
    <ligand>
        <name>Zn(2+)</name>
        <dbReference type="ChEBI" id="CHEBI:29105"/>
    </ligand>
</feature>
<evidence type="ECO:0000313" key="14">
    <source>
        <dbReference type="EMBL" id="KFZ36683.1"/>
    </source>
</evidence>
<dbReference type="NCBIfam" id="NF006506">
    <property type="entry name" value="PRK08942.1"/>
    <property type="match status" value="1"/>
</dbReference>
<dbReference type="GO" id="GO:0005975">
    <property type="term" value="P:carbohydrate metabolic process"/>
    <property type="evidence" value="ECO:0007669"/>
    <property type="project" value="InterPro"/>
</dbReference>
<evidence type="ECO:0000256" key="9">
    <source>
        <dbReference type="PIRNR" id="PIRNR004682"/>
    </source>
</evidence>
<keyword evidence="15" id="KW-1185">Reference proteome</keyword>
<evidence type="ECO:0000256" key="12">
    <source>
        <dbReference type="PIRSR" id="PIRSR004682-3"/>
    </source>
</evidence>
<accession>A0A094LNH6</accession>
<evidence type="ECO:0000256" key="11">
    <source>
        <dbReference type="PIRSR" id="PIRSR004682-2"/>
    </source>
</evidence>
<dbReference type="OrthoDB" id="9781367at2"/>
<dbReference type="CDD" id="cd07503">
    <property type="entry name" value="HAD_HisB-N"/>
    <property type="match status" value="1"/>
</dbReference>
<dbReference type="FunFam" id="3.40.50.1000:FF:000037">
    <property type="entry name" value="D,D-heptose 1,7-bisphosphate phosphatase"/>
    <property type="match status" value="1"/>
</dbReference>
<dbReference type="EMBL" id="JPEO01000014">
    <property type="protein sequence ID" value="KFZ36683.1"/>
    <property type="molecule type" value="Genomic_DNA"/>
</dbReference>
<comment type="caution">
    <text evidence="14">The sequence shown here is derived from an EMBL/GenBank/DDBJ whole genome shotgun (WGS) entry which is preliminary data.</text>
</comment>
<keyword evidence="6 9" id="KW-0119">Carbohydrate metabolism</keyword>
<reference evidence="14 15" key="1">
    <citation type="submission" date="2014-06" db="EMBL/GenBank/DDBJ databases">
        <title>Shewanella sp. YQH10.</title>
        <authorList>
            <person name="Liu Y."/>
            <person name="Zeng R."/>
        </authorList>
    </citation>
    <scope>NUCLEOTIDE SEQUENCE [LARGE SCALE GENOMIC DNA]</scope>
    <source>
        <strain evidence="14 15">YQH10</strain>
    </source>
</reference>
<proteinExistence type="inferred from homology"/>
<feature type="active site" description="Proton donor" evidence="10">
    <location>
        <position position="10"/>
    </location>
</feature>
<evidence type="ECO:0000313" key="15">
    <source>
        <dbReference type="Proteomes" id="UP000029264"/>
    </source>
</evidence>
<dbReference type="GO" id="GO:0016791">
    <property type="term" value="F:phosphatase activity"/>
    <property type="evidence" value="ECO:0007669"/>
    <property type="project" value="InterPro"/>
</dbReference>
<keyword evidence="4 9" id="KW-0378">Hydrolase</keyword>
<dbReference type="RefSeq" id="WP_037444175.1">
    <property type="nucleotide sequence ID" value="NZ_JPEO01000014.1"/>
</dbReference>
<dbReference type="Proteomes" id="UP000029264">
    <property type="component" value="Unassembled WGS sequence"/>
</dbReference>
<dbReference type="InterPro" id="IPR006543">
    <property type="entry name" value="Histidinol-phos"/>
</dbReference>
<comment type="similarity">
    <text evidence="8 9">Belongs to the gmhB family.</text>
</comment>
<name>A0A094LNH6_9GAMM</name>
<evidence type="ECO:0000256" key="10">
    <source>
        <dbReference type="PIRSR" id="PIRSR004682-1"/>
    </source>
</evidence>
<evidence type="ECO:0000256" key="13">
    <source>
        <dbReference type="PIRSR" id="PIRSR004682-4"/>
    </source>
</evidence>
<feature type="binding site" evidence="11">
    <location>
        <begin position="16"/>
        <end position="19"/>
    </location>
    <ligand>
        <name>substrate</name>
    </ligand>
</feature>
<feature type="binding site" evidence="11">
    <location>
        <begin position="50"/>
        <end position="53"/>
    </location>
    <ligand>
        <name>substrate</name>
    </ligand>
</feature>
<dbReference type="PANTHER" id="PTHR42891">
    <property type="entry name" value="D-GLYCERO-BETA-D-MANNO-HEPTOSE-1,7-BISPHOSPHATE 7-PHOSPHATASE"/>
    <property type="match status" value="1"/>
</dbReference>
<dbReference type="InterPro" id="IPR036412">
    <property type="entry name" value="HAD-like_sf"/>
</dbReference>
<keyword evidence="5 13" id="KW-0862">Zinc</keyword>
<sequence length="186" mass="21111">MKKAVFLDRDGVINVDTGYVHTIDEFEYIEGVFDACRQLKQQGYLLVLVTNQSGIARGYYTEDEFQQLTEWMDWNFADKGVDFDGIYYCPHHPDKGIGEYKQDCDCRKPKPGMLISAQRFLKIDMSQSVLVGDKADDMRAAIAADIPTRLLVRTGKKFDIEAEPLATAVVNSIADVPTYLQQNQQK</sequence>
<dbReference type="AlphaFoldDB" id="A0A094LNH6"/>
<evidence type="ECO:0000256" key="6">
    <source>
        <dbReference type="ARBA" id="ARBA00023277"/>
    </source>
</evidence>
<dbReference type="PIRSF" id="PIRSF004682">
    <property type="entry name" value="GmhB"/>
    <property type="match status" value="1"/>
</dbReference>
<evidence type="ECO:0000256" key="1">
    <source>
        <dbReference type="ARBA" id="ARBA00004496"/>
    </source>
</evidence>
<keyword evidence="2 9" id="KW-0963">Cytoplasm</keyword>
<feature type="active site" description="Nucleophile" evidence="10">
    <location>
        <position position="8"/>
    </location>
</feature>
<dbReference type="GO" id="GO:0046872">
    <property type="term" value="F:metal ion binding"/>
    <property type="evidence" value="ECO:0007669"/>
    <property type="project" value="UniProtKB-KW"/>
</dbReference>
<comment type="cofactor">
    <cofactor evidence="13">
        <name>Mg(2+)</name>
        <dbReference type="ChEBI" id="CHEBI:18420"/>
    </cofactor>
</comment>
<protein>
    <recommendedName>
        <fullName evidence="7 9">D,D-heptose 1,7-bisphosphate phosphatase</fullName>
        <ecNumber evidence="9">3.1.3.-</ecNumber>
    </recommendedName>
</protein>
<dbReference type="NCBIfam" id="TIGR00213">
    <property type="entry name" value="GmhB_yaeD"/>
    <property type="match status" value="1"/>
</dbReference>
<keyword evidence="3 13" id="KW-0479">Metal-binding</keyword>
<evidence type="ECO:0000256" key="3">
    <source>
        <dbReference type="ARBA" id="ARBA00022723"/>
    </source>
</evidence>
<gene>
    <name evidence="14" type="ORF">HR45_14560</name>
</gene>
<dbReference type="GO" id="GO:0005737">
    <property type="term" value="C:cytoplasm"/>
    <property type="evidence" value="ECO:0007669"/>
    <property type="project" value="UniProtKB-SubCell"/>
</dbReference>
<feature type="binding site" evidence="13">
    <location>
        <position position="106"/>
    </location>
    <ligand>
        <name>Zn(2+)</name>
        <dbReference type="ChEBI" id="CHEBI:29105"/>
    </ligand>
</feature>
<dbReference type="Gene3D" id="3.40.50.1000">
    <property type="entry name" value="HAD superfamily/HAD-like"/>
    <property type="match status" value="1"/>
</dbReference>
<evidence type="ECO:0000256" key="5">
    <source>
        <dbReference type="ARBA" id="ARBA00022833"/>
    </source>
</evidence>
<feature type="site" description="Contributes to substrate recognition" evidence="12">
    <location>
        <position position="107"/>
    </location>
</feature>
<dbReference type="STRING" id="1515746.HR45_14560"/>
<evidence type="ECO:0000256" key="7">
    <source>
        <dbReference type="ARBA" id="ARBA00031828"/>
    </source>
</evidence>
<feature type="binding site" evidence="13">
    <location>
        <position position="134"/>
    </location>
    <ligand>
        <name>Mg(2+)</name>
        <dbReference type="ChEBI" id="CHEBI:18420"/>
    </ligand>
</feature>
<dbReference type="InterPro" id="IPR004446">
    <property type="entry name" value="Heptose_bisP_phosphatase"/>
</dbReference>
<dbReference type="NCBIfam" id="TIGR01656">
    <property type="entry name" value="Histidinol-ppas"/>
    <property type="match status" value="1"/>
</dbReference>
<feature type="binding site" evidence="13">
    <location>
        <position position="10"/>
    </location>
    <ligand>
        <name>Mg(2+)</name>
        <dbReference type="ChEBI" id="CHEBI:18420"/>
    </ligand>
</feature>
<dbReference type="Pfam" id="PF13242">
    <property type="entry name" value="Hydrolase_like"/>
    <property type="match status" value="1"/>
</dbReference>
<dbReference type="NCBIfam" id="TIGR01662">
    <property type="entry name" value="HAD-SF-IIIA"/>
    <property type="match status" value="1"/>
</dbReference>
<dbReference type="InterPro" id="IPR023214">
    <property type="entry name" value="HAD_sf"/>
</dbReference>
<dbReference type="PANTHER" id="PTHR42891:SF1">
    <property type="entry name" value="D-GLYCERO-BETA-D-MANNO-HEPTOSE-1,7-BISPHOSPHATE 7-PHOSPHATASE"/>
    <property type="match status" value="1"/>
</dbReference>
<evidence type="ECO:0000256" key="4">
    <source>
        <dbReference type="ARBA" id="ARBA00022801"/>
    </source>
</evidence>
<feature type="binding site" evidence="13">
    <location>
        <position position="8"/>
    </location>
    <ligand>
        <name>Mg(2+)</name>
        <dbReference type="ChEBI" id="CHEBI:18420"/>
    </ligand>
</feature>
<keyword evidence="13" id="KW-0460">Magnesium</keyword>
<dbReference type="InterPro" id="IPR006549">
    <property type="entry name" value="HAD-SF_hydro_IIIA"/>
</dbReference>
<organism evidence="14 15">
    <name type="scientific">Shewanella mangrovi</name>
    <dbReference type="NCBI Taxonomy" id="1515746"/>
    <lineage>
        <taxon>Bacteria</taxon>
        <taxon>Pseudomonadati</taxon>
        <taxon>Pseudomonadota</taxon>
        <taxon>Gammaproteobacteria</taxon>
        <taxon>Alteromonadales</taxon>
        <taxon>Shewanellaceae</taxon>
        <taxon>Shewanella</taxon>
    </lineage>
</organism>
<evidence type="ECO:0000256" key="2">
    <source>
        <dbReference type="ARBA" id="ARBA00022490"/>
    </source>
</evidence>
<dbReference type="SUPFAM" id="SSF56784">
    <property type="entry name" value="HAD-like"/>
    <property type="match status" value="1"/>
</dbReference>
<feature type="site" description="Stabilizes the phosphoryl group" evidence="12">
    <location>
        <position position="108"/>
    </location>
</feature>
<feature type="binding site" evidence="11">
    <location>
        <begin position="107"/>
        <end position="108"/>
    </location>
    <ligand>
        <name>substrate</name>
    </ligand>
</feature>
<dbReference type="EC" id="3.1.3.-" evidence="9"/>
<dbReference type="eggNOG" id="COG0241">
    <property type="taxonomic scope" value="Bacteria"/>
</dbReference>
<feature type="binding site" evidence="13">
    <location>
        <position position="91"/>
    </location>
    <ligand>
        <name>Zn(2+)</name>
        <dbReference type="ChEBI" id="CHEBI:29105"/>
    </ligand>
</feature>
<feature type="binding site" evidence="11">
    <location>
        <position position="134"/>
    </location>
    <ligand>
        <name>substrate</name>
    </ligand>
</feature>
<feature type="site" description="Stabilizes the phosphoryl group" evidence="12">
    <location>
        <position position="50"/>
    </location>
</feature>
<feature type="binding site" evidence="13">
    <location>
        <position position="133"/>
    </location>
    <ligand>
        <name>Mg(2+)</name>
        <dbReference type="ChEBI" id="CHEBI:18420"/>
    </ligand>
</feature>